<keyword evidence="1" id="KW-0479">Metal-binding</keyword>
<dbReference type="GO" id="GO:0008270">
    <property type="term" value="F:zinc ion binding"/>
    <property type="evidence" value="ECO:0007669"/>
    <property type="project" value="UniProtKB-KW"/>
</dbReference>
<dbReference type="Proteomes" id="UP001642260">
    <property type="component" value="Unassembled WGS sequence"/>
</dbReference>
<dbReference type="InterPro" id="IPR019786">
    <property type="entry name" value="Zinc_finger_PHD-type_CS"/>
</dbReference>
<evidence type="ECO:0000256" key="1">
    <source>
        <dbReference type="ARBA" id="ARBA00022723"/>
    </source>
</evidence>
<proteinExistence type="predicted"/>
<reference evidence="4 5" key="1">
    <citation type="submission" date="2022-03" db="EMBL/GenBank/DDBJ databases">
        <authorList>
            <person name="Macdonald S."/>
            <person name="Ahmed S."/>
            <person name="Newling K."/>
        </authorList>
    </citation>
    <scope>NUCLEOTIDE SEQUENCE [LARGE SCALE GENOMIC DNA]</scope>
</reference>
<keyword evidence="2" id="KW-0863">Zinc-finger</keyword>
<name>A0ABC8KQI3_ERUVS</name>
<dbReference type="PANTHER" id="PTHR34451">
    <property type="entry name" value="PHD FINGER FAMILY PROTEIN"/>
    <property type="match status" value="1"/>
</dbReference>
<sequence>MHLPSSTPSSETADSSESFTKICDYCRSKDSWVIHPTRLRGALRFFCTHCLLRSHPASFCPTCLTFYDSSPPHQSLRVSCSRCCSYTHIQCAGDDATSSTLYLCPPCLNPISFSFFRPTIDTNGVRFLDKSLSEAFLCACKIAAFSMSKAVYYAKMEAEREGKECDVAKKRSREAQETLECFVKLYEKAMSDFEKVKEASFEVSGDEDQKLKQSLALNGALEVVESSGQLKKLDPVEQVKQEE</sequence>
<comment type="caution">
    <text evidence="4">The sequence shown here is derived from an EMBL/GenBank/DDBJ whole genome shotgun (WGS) entry which is preliminary data.</text>
</comment>
<evidence type="ECO:0000256" key="3">
    <source>
        <dbReference type="ARBA" id="ARBA00022833"/>
    </source>
</evidence>
<organism evidence="4 5">
    <name type="scientific">Eruca vesicaria subsp. sativa</name>
    <name type="common">Garden rocket</name>
    <name type="synonym">Eruca sativa</name>
    <dbReference type="NCBI Taxonomy" id="29727"/>
    <lineage>
        <taxon>Eukaryota</taxon>
        <taxon>Viridiplantae</taxon>
        <taxon>Streptophyta</taxon>
        <taxon>Embryophyta</taxon>
        <taxon>Tracheophyta</taxon>
        <taxon>Spermatophyta</taxon>
        <taxon>Magnoliopsida</taxon>
        <taxon>eudicotyledons</taxon>
        <taxon>Gunneridae</taxon>
        <taxon>Pentapetalae</taxon>
        <taxon>rosids</taxon>
        <taxon>malvids</taxon>
        <taxon>Brassicales</taxon>
        <taxon>Brassicaceae</taxon>
        <taxon>Brassiceae</taxon>
        <taxon>Eruca</taxon>
    </lineage>
</organism>
<accession>A0ABC8KQI3</accession>
<keyword evidence="3" id="KW-0862">Zinc</keyword>
<dbReference type="PROSITE" id="PS01359">
    <property type="entry name" value="ZF_PHD_1"/>
    <property type="match status" value="1"/>
</dbReference>
<keyword evidence="5" id="KW-1185">Reference proteome</keyword>
<protein>
    <submittedName>
        <fullName evidence="4">Uncharacterized protein</fullName>
    </submittedName>
</protein>
<evidence type="ECO:0000256" key="2">
    <source>
        <dbReference type="ARBA" id="ARBA00022771"/>
    </source>
</evidence>
<evidence type="ECO:0000313" key="4">
    <source>
        <dbReference type="EMBL" id="CAH8357901.1"/>
    </source>
</evidence>
<dbReference type="EMBL" id="CAKOAT010238487">
    <property type="protein sequence ID" value="CAH8357901.1"/>
    <property type="molecule type" value="Genomic_DNA"/>
</dbReference>
<dbReference type="PANTHER" id="PTHR34451:SF10">
    <property type="entry name" value="RING-TYPE DOMAIN-CONTAINING PROTEIN"/>
    <property type="match status" value="1"/>
</dbReference>
<gene>
    <name evidence="4" type="ORF">ERUC_LOCUS23657</name>
</gene>
<evidence type="ECO:0000313" key="5">
    <source>
        <dbReference type="Proteomes" id="UP001642260"/>
    </source>
</evidence>
<dbReference type="AlphaFoldDB" id="A0ABC8KQI3"/>